<dbReference type="AlphaFoldDB" id="A0A8J7FHT1"/>
<keyword evidence="3 6" id="KW-0067">ATP-binding</keyword>
<keyword evidence="4 6" id="KW-0175">Coiled coil</keyword>
<dbReference type="RefSeq" id="WP_194116026.1">
    <property type="nucleotide sequence ID" value="NZ_JADFUA010000004.1"/>
</dbReference>
<feature type="coiled-coil region" evidence="6">
    <location>
        <begin position="449"/>
        <end position="483"/>
    </location>
</feature>
<comment type="subunit">
    <text evidence="6">Homodimer.</text>
</comment>
<keyword evidence="10" id="KW-1185">Reference proteome</keyword>
<accession>A0A8J7FHT1</accession>
<evidence type="ECO:0000256" key="4">
    <source>
        <dbReference type="ARBA" id="ARBA00023054"/>
    </source>
</evidence>
<sequence>MRLSHIKLAGFKSFVDPTSIAVPGQLVAVCGPNGCGKSNVIDAVRWVLGESSAKQLRGESMQDVIFNGSTTRKAVSRASVELVFDNSAGTVQSQWGQFTEISIKRVLTRQGESNYCINNQAVRRRDITDLFLGTGVGKGGYAIIGQGMINRIIEASPEELRHFLEEAAGVSKYKERRRETESRLADTRDNLARVEDIRQELERQLDKLAAQAEVASRYQNLRETITEKQNLLALLRKLEAAREAEAARQAIDAAQTALDAQLAQLRAQEARLEELREAHFRASDDVHHAQGHLYDANATVARLEQQLQHLRQTRQRLSQEAQSARDSLQRLDETRRQLAAEMEDWLLRSEEASLRAEETALQAEEEHLRLPELEQAQAELDECFQSLRERHAQARAAAQLARQQAQNHARQRDQLRERLTRLTAEQARTVVPDEGEDDQLELDAARMALEELVLGMQDSESRLQEIREQQQDLRQQHEQARLSLAAQQTRHEVLTGLQTPRRAGELDAWLKQQGYAALPALLATLTVEAGYAELIETALGMRLKSLMVDGYPDIPPPDSLLLVRPGRAGALAPEAVAQTGLATLASYVQAHDARWQPVLADWLAPFLVADDLVQALAWQDQLHAAQQILTRDGHSVERHAVHYQVAAAGETGALARQQELAALDAALPQAEETVRLAAMQLSEAGSSLLQIEAQLREQRQLENRQRQYVHQAEREQARRQAEREQASLRMTQLQDELRQLRRQLDDEERALRDCESEAVIQEAALAPLDEQLENLKLDRVEAETALTLKRSQLREADRQAQEARFAVQSAAQRLAELSRRSEDLVQQQDAQQERLAELLEELAGIDEGDFDVGFQDAVNIRSEKERLLAAARDTLNGIAQQLREVEAARQLVEATLEPAREAVSAARLAEQEARLALERFAQELAEAAADEALLQQKLEPGMKVGALVSEIGKLSQAVNALGAVNLAALQELEAAREREGYLQAQSADLYAAMDTLENAIRRIDRETRALLQGTYDAVNGNLQELFPMLFGGGHAELVLTGEEILDAGLQIMAQPPGKKNATIHLLSGGEKALTALSLVFSLFRLNPAPFCLLDEVDAPLDDANTLRFCDLVKKMAERTQFLFISHNRLAMEMAEQLVGVTMQEQGVSRVVAVDIAAALDMREAAPA</sequence>
<comment type="similarity">
    <text evidence="6">Belongs to the SMC family.</text>
</comment>
<protein>
    <recommendedName>
        <fullName evidence="6">Chromosome partition protein Smc</fullName>
    </recommendedName>
</protein>
<proteinExistence type="inferred from homology"/>
<dbReference type="PANTHER" id="PTHR43977">
    <property type="entry name" value="STRUCTURAL MAINTENANCE OF CHROMOSOMES PROTEIN 3"/>
    <property type="match status" value="1"/>
</dbReference>
<comment type="subcellular location">
    <subcellularLocation>
        <location evidence="6">Cytoplasm</location>
    </subcellularLocation>
</comment>
<keyword evidence="2 6" id="KW-0547">Nucleotide-binding</keyword>
<dbReference type="Gene3D" id="3.40.50.300">
    <property type="entry name" value="P-loop containing nucleotide triphosphate hydrolases"/>
    <property type="match status" value="2"/>
</dbReference>
<dbReference type="NCBIfam" id="TIGR02168">
    <property type="entry name" value="SMC_prok_B"/>
    <property type="match status" value="1"/>
</dbReference>
<dbReference type="PIRSF" id="PIRSF005719">
    <property type="entry name" value="SMC"/>
    <property type="match status" value="1"/>
</dbReference>
<feature type="coiled-coil region" evidence="6">
    <location>
        <begin position="170"/>
        <end position="425"/>
    </location>
</feature>
<evidence type="ECO:0000256" key="6">
    <source>
        <dbReference type="HAMAP-Rule" id="MF_01894"/>
    </source>
</evidence>
<dbReference type="HAMAP" id="MF_01894">
    <property type="entry name" value="Smc_prok"/>
    <property type="match status" value="1"/>
</dbReference>
<dbReference type="InterPro" id="IPR011890">
    <property type="entry name" value="SMC_prok"/>
</dbReference>
<dbReference type="InterPro" id="IPR027417">
    <property type="entry name" value="P-loop_NTPase"/>
</dbReference>
<evidence type="ECO:0000259" key="8">
    <source>
        <dbReference type="Pfam" id="PF02463"/>
    </source>
</evidence>
<feature type="binding site" evidence="6">
    <location>
        <begin position="32"/>
        <end position="39"/>
    </location>
    <ligand>
        <name>ATP</name>
        <dbReference type="ChEBI" id="CHEBI:30616"/>
    </ligand>
</feature>
<dbReference type="Pfam" id="PF02463">
    <property type="entry name" value="SMC_N"/>
    <property type="match status" value="1"/>
</dbReference>
<dbReference type="CDD" id="cd03278">
    <property type="entry name" value="ABC_SMC_barmotin"/>
    <property type="match status" value="2"/>
</dbReference>
<feature type="domain" description="RecF/RecN/SMC N-terminal" evidence="8">
    <location>
        <begin position="3"/>
        <end position="1148"/>
    </location>
</feature>
<dbReference type="GO" id="GO:0016887">
    <property type="term" value="F:ATP hydrolysis activity"/>
    <property type="evidence" value="ECO:0007669"/>
    <property type="project" value="InterPro"/>
</dbReference>
<reference evidence="9 10" key="1">
    <citation type="submission" date="2020-10" db="EMBL/GenBank/DDBJ databases">
        <title>The genome sequence of Chitinilyticum litopenaei 4Y14.</title>
        <authorList>
            <person name="Liu Y."/>
        </authorList>
    </citation>
    <scope>NUCLEOTIDE SEQUENCE [LARGE SCALE GENOMIC DNA]</scope>
    <source>
        <strain evidence="9 10">4Y14</strain>
    </source>
</reference>
<dbReference type="SUPFAM" id="SSF52540">
    <property type="entry name" value="P-loop containing nucleoside triphosphate hydrolases"/>
    <property type="match status" value="1"/>
</dbReference>
<gene>
    <name evidence="6 9" type="primary">smc</name>
    <name evidence="9" type="ORF">INR99_09080</name>
</gene>
<dbReference type="InterPro" id="IPR024704">
    <property type="entry name" value="SMC"/>
</dbReference>
<dbReference type="GO" id="GO:0030261">
    <property type="term" value="P:chromosome condensation"/>
    <property type="evidence" value="ECO:0007669"/>
    <property type="project" value="InterPro"/>
</dbReference>
<evidence type="ECO:0000256" key="7">
    <source>
        <dbReference type="SAM" id="MobiDB-lite"/>
    </source>
</evidence>
<comment type="domain">
    <text evidence="6">Contains large globular domains required for ATP hydrolysis at each terminus and a third globular domain forming a flexible hinge near the middle of the molecule. These domains are separated by coiled-coil structures.</text>
</comment>
<dbReference type="GO" id="GO:0003677">
    <property type="term" value="F:DNA binding"/>
    <property type="evidence" value="ECO:0007669"/>
    <property type="project" value="UniProtKB-UniRule"/>
</dbReference>
<dbReference type="GO" id="GO:0005737">
    <property type="term" value="C:cytoplasm"/>
    <property type="evidence" value="ECO:0007669"/>
    <property type="project" value="UniProtKB-SubCell"/>
</dbReference>
<feature type="coiled-coil region" evidence="6">
    <location>
        <begin position="868"/>
        <end position="937"/>
    </location>
</feature>
<keyword evidence="5 6" id="KW-0238">DNA-binding</keyword>
<evidence type="ECO:0000256" key="1">
    <source>
        <dbReference type="ARBA" id="ARBA00022490"/>
    </source>
</evidence>
<evidence type="ECO:0000313" key="9">
    <source>
        <dbReference type="EMBL" id="MBE9609505.1"/>
    </source>
</evidence>
<feature type="coiled-coil region" evidence="6">
    <location>
        <begin position="793"/>
        <end position="841"/>
    </location>
</feature>
<evidence type="ECO:0000313" key="10">
    <source>
        <dbReference type="Proteomes" id="UP000604481"/>
    </source>
</evidence>
<evidence type="ECO:0000256" key="2">
    <source>
        <dbReference type="ARBA" id="ARBA00022741"/>
    </source>
</evidence>
<comment type="function">
    <text evidence="6">Required for chromosome condensation and partitioning.</text>
</comment>
<dbReference type="EMBL" id="JADFUA010000004">
    <property type="protein sequence ID" value="MBE9609505.1"/>
    <property type="molecule type" value="Genomic_DNA"/>
</dbReference>
<feature type="compositionally biased region" description="Basic and acidic residues" evidence="7">
    <location>
        <begin position="706"/>
        <end position="726"/>
    </location>
</feature>
<comment type="caution">
    <text evidence="9">The sequence shown here is derived from an EMBL/GenBank/DDBJ whole genome shotgun (WGS) entry which is preliminary data.</text>
</comment>
<dbReference type="GO" id="GO:0007059">
    <property type="term" value="P:chromosome segregation"/>
    <property type="evidence" value="ECO:0007669"/>
    <property type="project" value="UniProtKB-UniRule"/>
</dbReference>
<dbReference type="GO" id="GO:0005524">
    <property type="term" value="F:ATP binding"/>
    <property type="evidence" value="ECO:0007669"/>
    <property type="project" value="UniProtKB-UniRule"/>
</dbReference>
<dbReference type="GO" id="GO:0007062">
    <property type="term" value="P:sister chromatid cohesion"/>
    <property type="evidence" value="ECO:0007669"/>
    <property type="project" value="InterPro"/>
</dbReference>
<keyword evidence="1 6" id="KW-0963">Cytoplasm</keyword>
<feature type="region of interest" description="Disordered" evidence="7">
    <location>
        <begin position="706"/>
        <end position="727"/>
    </location>
</feature>
<dbReference type="GO" id="GO:0006260">
    <property type="term" value="P:DNA replication"/>
    <property type="evidence" value="ECO:0007669"/>
    <property type="project" value="UniProtKB-UniRule"/>
</dbReference>
<dbReference type="Proteomes" id="UP000604481">
    <property type="component" value="Unassembled WGS sequence"/>
</dbReference>
<dbReference type="InterPro" id="IPR003395">
    <property type="entry name" value="RecF/RecN/SMC_N"/>
</dbReference>
<name>A0A8J7FHT1_9NEIS</name>
<evidence type="ECO:0000256" key="5">
    <source>
        <dbReference type="ARBA" id="ARBA00023125"/>
    </source>
</evidence>
<evidence type="ECO:0000256" key="3">
    <source>
        <dbReference type="ARBA" id="ARBA00022840"/>
    </source>
</evidence>
<organism evidence="9 10">
    <name type="scientific">Chitinilyticum piscinae</name>
    <dbReference type="NCBI Taxonomy" id="2866724"/>
    <lineage>
        <taxon>Bacteria</taxon>
        <taxon>Pseudomonadati</taxon>
        <taxon>Pseudomonadota</taxon>
        <taxon>Betaproteobacteria</taxon>
        <taxon>Neisseriales</taxon>
        <taxon>Chitinibacteraceae</taxon>
        <taxon>Chitinilyticum</taxon>
    </lineage>
</organism>